<evidence type="ECO:0000256" key="7">
    <source>
        <dbReference type="ARBA" id="ARBA00022917"/>
    </source>
</evidence>
<dbReference type="SUPFAM" id="SSF47323">
    <property type="entry name" value="Anticodon-binding domain of a subclass of class I aminoacyl-tRNA synthetases"/>
    <property type="match status" value="1"/>
</dbReference>
<dbReference type="InterPro" id="IPR041872">
    <property type="entry name" value="Anticodon_Met"/>
</dbReference>
<proteinExistence type="inferred from homology"/>
<name>A0A8E2DRP9_9APHY</name>
<keyword evidence="8 12" id="KW-0030">Aminoacyl-tRNA synthetase</keyword>
<dbReference type="SUPFAM" id="SSF52374">
    <property type="entry name" value="Nucleotidylyl transferase"/>
    <property type="match status" value="1"/>
</dbReference>
<dbReference type="InterPro" id="IPR014758">
    <property type="entry name" value="Met-tRNA_synth"/>
</dbReference>
<dbReference type="CDD" id="cd00814">
    <property type="entry name" value="MetRS_core"/>
    <property type="match status" value="1"/>
</dbReference>
<evidence type="ECO:0000256" key="2">
    <source>
        <dbReference type="ARBA" id="ARBA00005594"/>
    </source>
</evidence>
<dbReference type="Gene3D" id="1.10.730.10">
    <property type="entry name" value="Isoleucyl-tRNA Synthetase, Domain 1"/>
    <property type="match status" value="1"/>
</dbReference>
<accession>A0A8E2DRP9</accession>
<dbReference type="FunFam" id="2.170.220.10:FF:000001">
    <property type="entry name" value="methionine--tRNA ligase, mitochondrial"/>
    <property type="match status" value="1"/>
</dbReference>
<dbReference type="EMBL" id="KV722343">
    <property type="protein sequence ID" value="OCH94466.1"/>
    <property type="molecule type" value="Genomic_DNA"/>
</dbReference>
<keyword evidence="6 12" id="KW-0067">ATP-binding</keyword>
<organism evidence="15 16">
    <name type="scientific">Obba rivulosa</name>
    <dbReference type="NCBI Taxonomy" id="1052685"/>
    <lineage>
        <taxon>Eukaryota</taxon>
        <taxon>Fungi</taxon>
        <taxon>Dikarya</taxon>
        <taxon>Basidiomycota</taxon>
        <taxon>Agaricomycotina</taxon>
        <taxon>Agaricomycetes</taxon>
        <taxon>Polyporales</taxon>
        <taxon>Gelatoporiaceae</taxon>
        <taxon>Obba</taxon>
    </lineage>
</organism>
<dbReference type="InterPro" id="IPR015413">
    <property type="entry name" value="Methionyl/Leucyl_tRNA_Synth"/>
</dbReference>
<dbReference type="Pfam" id="PF09334">
    <property type="entry name" value="tRNA-synt_1g"/>
    <property type="match status" value="1"/>
</dbReference>
<dbReference type="Proteomes" id="UP000250043">
    <property type="component" value="Unassembled WGS sequence"/>
</dbReference>
<feature type="domain" description="Methionyl/Leucyl tRNA synthetase" evidence="13">
    <location>
        <begin position="38"/>
        <end position="406"/>
    </location>
</feature>
<evidence type="ECO:0000313" key="16">
    <source>
        <dbReference type="Proteomes" id="UP000250043"/>
    </source>
</evidence>
<dbReference type="PANTHER" id="PTHR43326">
    <property type="entry name" value="METHIONYL-TRNA SYNTHETASE"/>
    <property type="match status" value="1"/>
</dbReference>
<evidence type="ECO:0000256" key="5">
    <source>
        <dbReference type="ARBA" id="ARBA00022741"/>
    </source>
</evidence>
<evidence type="ECO:0000256" key="9">
    <source>
        <dbReference type="ARBA" id="ARBA00030904"/>
    </source>
</evidence>
<evidence type="ECO:0000256" key="12">
    <source>
        <dbReference type="RuleBase" id="RU363039"/>
    </source>
</evidence>
<dbReference type="InterPro" id="IPR014729">
    <property type="entry name" value="Rossmann-like_a/b/a_fold"/>
</dbReference>
<evidence type="ECO:0000259" key="14">
    <source>
        <dbReference type="Pfam" id="PF19303"/>
    </source>
</evidence>
<comment type="catalytic activity">
    <reaction evidence="10">
        <text>tRNA(Met) + L-methionine + ATP = L-methionyl-tRNA(Met) + AMP + diphosphate</text>
        <dbReference type="Rhea" id="RHEA:13481"/>
        <dbReference type="Rhea" id="RHEA-COMP:9667"/>
        <dbReference type="Rhea" id="RHEA-COMP:9698"/>
        <dbReference type="ChEBI" id="CHEBI:30616"/>
        <dbReference type="ChEBI" id="CHEBI:33019"/>
        <dbReference type="ChEBI" id="CHEBI:57844"/>
        <dbReference type="ChEBI" id="CHEBI:78442"/>
        <dbReference type="ChEBI" id="CHEBI:78530"/>
        <dbReference type="ChEBI" id="CHEBI:456215"/>
        <dbReference type="EC" id="6.1.1.10"/>
    </reaction>
</comment>
<gene>
    <name evidence="15" type="ORF">OBBRIDRAFT_769480</name>
</gene>
<evidence type="ECO:0000256" key="10">
    <source>
        <dbReference type="ARBA" id="ARBA00047364"/>
    </source>
</evidence>
<evidence type="ECO:0000256" key="1">
    <source>
        <dbReference type="ARBA" id="ARBA00004496"/>
    </source>
</evidence>
<sequence length="571" mass="64042">MMAFPLHSACLLRQFKASCHKPWIFSRSLSSNAHEKPYYITTPIFYPNAAPHIGHLHSLVVADILARYARLSNPGRPVKFMTGTDEHGLKIQKAAKARGMEPLAFCDQLSLKFRELGEKASITSTQFSRTTDRQHIDAVQHLWRELDARGLIYKDRHSGWYSVSDECFYTDLQITRVESESGPCDEPLFVSTETGSQVEWTEEENYKFALSRFQAPLLAHFEAHPEAIFPAQFHSDIMSLLQDGLVDLSVSRPTSRLTWGVPVPNDAEHTIYVWIDALAVYLSSTGYPWPTGGKGGWPPDLQVIGKDIVWFHAVYLPAMLLALDLPLAKRLLVHSHWTVGRQKMSKSRGNVADPLESIKDYGIDTVRYYLARVGGRFTSDVDWSPEQLHKHAREAMTLIGNLLARATSPYILGLHRFELGGDGNESPMVSSAQSEKLKRLSDEYRSCMENLQVTDALDAICSCLAEENIVMTHTKPWDKKTPTDLSVQVRDDVLECLRICGILLQPFMPSIAGALLQALSIPDHQRSLEFARPGKGAVIECVPGVRLFKPLKKAPSARHVQATRMSIKEGK</sequence>
<dbReference type="AlphaFoldDB" id="A0A8E2DRP9"/>
<comment type="similarity">
    <text evidence="2 12">Belongs to the class-I aminoacyl-tRNA synthetase family.</text>
</comment>
<dbReference type="PROSITE" id="PS00178">
    <property type="entry name" value="AA_TRNA_LIGASE_I"/>
    <property type="match status" value="1"/>
</dbReference>
<comment type="subcellular location">
    <subcellularLocation>
        <location evidence="1">Cytoplasm</location>
    </subcellularLocation>
</comment>
<protein>
    <recommendedName>
        <fullName evidence="11">Probable methionine--tRNA ligase, mitochondrial</fullName>
        <ecNumber evidence="3">6.1.1.10</ecNumber>
    </recommendedName>
    <alternativeName>
        <fullName evidence="9">Methionyl-tRNA synthetase</fullName>
    </alternativeName>
</protein>
<dbReference type="NCBIfam" id="TIGR00398">
    <property type="entry name" value="metG"/>
    <property type="match status" value="1"/>
</dbReference>
<dbReference type="GO" id="GO:0005524">
    <property type="term" value="F:ATP binding"/>
    <property type="evidence" value="ECO:0007669"/>
    <property type="project" value="UniProtKB-KW"/>
</dbReference>
<dbReference type="Gene3D" id="2.170.220.10">
    <property type="match status" value="1"/>
</dbReference>
<dbReference type="Gene3D" id="3.40.50.620">
    <property type="entry name" value="HUPs"/>
    <property type="match status" value="1"/>
</dbReference>
<dbReference type="InterPro" id="IPR001412">
    <property type="entry name" value="aa-tRNA-synth_I_CS"/>
</dbReference>
<dbReference type="Pfam" id="PF19303">
    <property type="entry name" value="Anticodon_3"/>
    <property type="match status" value="1"/>
</dbReference>
<evidence type="ECO:0000259" key="13">
    <source>
        <dbReference type="Pfam" id="PF09334"/>
    </source>
</evidence>
<keyword evidence="4 12" id="KW-0436">Ligase</keyword>
<keyword evidence="16" id="KW-1185">Reference proteome</keyword>
<evidence type="ECO:0000256" key="8">
    <source>
        <dbReference type="ARBA" id="ARBA00023146"/>
    </source>
</evidence>
<dbReference type="GO" id="GO:0005739">
    <property type="term" value="C:mitochondrion"/>
    <property type="evidence" value="ECO:0007669"/>
    <property type="project" value="UniProtKB-ARBA"/>
</dbReference>
<dbReference type="InterPro" id="IPR009080">
    <property type="entry name" value="tRNAsynth_Ia_anticodon-bd"/>
</dbReference>
<evidence type="ECO:0000256" key="3">
    <source>
        <dbReference type="ARBA" id="ARBA00012838"/>
    </source>
</evidence>
<dbReference type="OrthoDB" id="24670at2759"/>
<dbReference type="EC" id="6.1.1.10" evidence="3"/>
<evidence type="ECO:0000256" key="4">
    <source>
        <dbReference type="ARBA" id="ARBA00022598"/>
    </source>
</evidence>
<dbReference type="InterPro" id="IPR023457">
    <property type="entry name" value="Met-tRNA_synth_2"/>
</dbReference>
<keyword evidence="7 12" id="KW-0648">Protein biosynthesis</keyword>
<dbReference type="GO" id="GO:0006431">
    <property type="term" value="P:methionyl-tRNA aminoacylation"/>
    <property type="evidence" value="ECO:0007669"/>
    <property type="project" value="InterPro"/>
</dbReference>
<keyword evidence="5 12" id="KW-0547">Nucleotide-binding</keyword>
<evidence type="ECO:0000313" key="15">
    <source>
        <dbReference type="EMBL" id="OCH94466.1"/>
    </source>
</evidence>
<evidence type="ECO:0000256" key="6">
    <source>
        <dbReference type="ARBA" id="ARBA00022840"/>
    </source>
</evidence>
<feature type="domain" description="Methionyl-tRNA synthetase anticodon-binding" evidence="14">
    <location>
        <begin position="433"/>
        <end position="525"/>
    </location>
</feature>
<dbReference type="InterPro" id="IPR033911">
    <property type="entry name" value="MetRS_core"/>
</dbReference>
<dbReference type="PRINTS" id="PR01041">
    <property type="entry name" value="TRNASYNTHMET"/>
</dbReference>
<dbReference type="PANTHER" id="PTHR43326:SF1">
    <property type="entry name" value="METHIONINE--TRNA LIGASE, MITOCHONDRIAL"/>
    <property type="match status" value="1"/>
</dbReference>
<reference evidence="15 16" key="1">
    <citation type="submission" date="2016-07" db="EMBL/GenBank/DDBJ databases">
        <title>Draft genome of the white-rot fungus Obba rivulosa 3A-2.</title>
        <authorList>
            <consortium name="DOE Joint Genome Institute"/>
            <person name="Miettinen O."/>
            <person name="Riley R."/>
            <person name="Acob R."/>
            <person name="Barry K."/>
            <person name="Cullen D."/>
            <person name="De Vries R."/>
            <person name="Hainaut M."/>
            <person name="Hatakka A."/>
            <person name="Henrissat B."/>
            <person name="Hilden K."/>
            <person name="Kuo R."/>
            <person name="Labutti K."/>
            <person name="Lipzen A."/>
            <person name="Makela M.R."/>
            <person name="Sandor L."/>
            <person name="Spatafora J.W."/>
            <person name="Grigoriev I.V."/>
            <person name="Hibbett D.S."/>
        </authorList>
    </citation>
    <scope>NUCLEOTIDE SEQUENCE [LARGE SCALE GENOMIC DNA]</scope>
    <source>
        <strain evidence="15 16">3A-2</strain>
    </source>
</reference>
<evidence type="ECO:0000256" key="11">
    <source>
        <dbReference type="ARBA" id="ARBA00068817"/>
    </source>
</evidence>
<dbReference type="GO" id="GO:0004825">
    <property type="term" value="F:methionine-tRNA ligase activity"/>
    <property type="evidence" value="ECO:0007669"/>
    <property type="project" value="UniProtKB-EC"/>
</dbReference>